<dbReference type="EMBL" id="MKGI01000079">
    <property type="protein sequence ID" value="OEL10147.1"/>
    <property type="molecule type" value="Genomic_DNA"/>
</dbReference>
<feature type="transmembrane region" description="Helical" evidence="1">
    <location>
        <begin position="228"/>
        <end position="248"/>
    </location>
</feature>
<feature type="transmembrane region" description="Helical" evidence="1">
    <location>
        <begin position="339"/>
        <end position="357"/>
    </location>
</feature>
<organism evidence="2 3">
    <name type="scientific">Cloacibacterium normanense</name>
    <dbReference type="NCBI Taxonomy" id="237258"/>
    <lineage>
        <taxon>Bacteria</taxon>
        <taxon>Pseudomonadati</taxon>
        <taxon>Bacteroidota</taxon>
        <taxon>Flavobacteriia</taxon>
        <taxon>Flavobacteriales</taxon>
        <taxon>Weeksellaceae</taxon>
    </lineage>
</organism>
<feature type="transmembrane region" description="Helical" evidence="1">
    <location>
        <begin position="369"/>
        <end position="389"/>
    </location>
</feature>
<dbReference type="OrthoDB" id="627992at2"/>
<keyword evidence="3" id="KW-1185">Reference proteome</keyword>
<evidence type="ECO:0000313" key="2">
    <source>
        <dbReference type="EMBL" id="OEL10147.1"/>
    </source>
</evidence>
<gene>
    <name evidence="2" type="ORF">BHF72_0841</name>
</gene>
<feature type="transmembrane region" description="Helical" evidence="1">
    <location>
        <begin position="93"/>
        <end position="111"/>
    </location>
</feature>
<dbReference type="PATRIC" id="fig|237258.4.peg.1021"/>
<keyword evidence="1" id="KW-0812">Transmembrane</keyword>
<dbReference type="STRING" id="237258.SAMN04489756_103113"/>
<feature type="transmembrane region" description="Helical" evidence="1">
    <location>
        <begin position="24"/>
        <end position="42"/>
    </location>
</feature>
<reference evidence="2 3" key="1">
    <citation type="submission" date="2016-09" db="EMBL/GenBank/DDBJ databases">
        <authorList>
            <person name="Capua I."/>
            <person name="De Benedictis P."/>
            <person name="Joannis T."/>
            <person name="Lombin L.H."/>
            <person name="Cattoli G."/>
        </authorList>
    </citation>
    <scope>NUCLEOTIDE SEQUENCE [LARGE SCALE GENOMIC DNA]</scope>
    <source>
        <strain evidence="2 3">NRS-1</strain>
    </source>
</reference>
<keyword evidence="1" id="KW-0472">Membrane</keyword>
<dbReference type="InterPro" id="IPR025291">
    <property type="entry name" value="DUF4153"/>
</dbReference>
<proteinExistence type="predicted"/>
<feature type="transmembrane region" description="Helical" evidence="1">
    <location>
        <begin position="272"/>
        <end position="290"/>
    </location>
</feature>
<feature type="transmembrane region" description="Helical" evidence="1">
    <location>
        <begin position="132"/>
        <end position="149"/>
    </location>
</feature>
<feature type="transmembrane region" description="Helical" evidence="1">
    <location>
        <begin position="302"/>
        <end position="323"/>
    </location>
</feature>
<sequence>MKTHHLIFLLTAMFVVLFYDQEPGLNIGILGILVAVLTYFNTEKRFKTRTFYSVLATSILSSIAFAWYGDFASFFAIFTSLFLLGFTSKNKELKSILVIPVFAINFVTFIYRVFQFEQWLPQRKTESFWQKILAVVLIPAFLLLIFFAIYTHGSSHFASLFSDYELDIYLWQVIALSILGFFLAFNYFNFSIYEFFIKNNHYLKNDFLNEDKKLKPTYDFLDLPFERLSGVVSFVALNILLLFFIITFNYEQFVELPKATANQLAEETHERVGAVIASIVMAIGVIMFYFKGSFNFDNQAKSLKILAKIWVFLNTVLVISAFAKNSEYVFNLGLTYKRLGVYAFLILAIIGLIFTFIKNHQQKTNAYLFNQMVWYFYGTILVCSFINWGNLATVYNINNEKADFKFLYSLNYNDKILQEKFPKEMSERSNYEKELNDKKPFLSKILYYETLDF</sequence>
<protein>
    <submittedName>
        <fullName evidence="2">Uncharacterized protein</fullName>
    </submittedName>
</protein>
<evidence type="ECO:0000313" key="3">
    <source>
        <dbReference type="Proteomes" id="UP000095601"/>
    </source>
</evidence>
<dbReference type="AlphaFoldDB" id="A0A1E5UBH0"/>
<dbReference type="RefSeq" id="WP_069800692.1">
    <property type="nucleotide sequence ID" value="NZ_CP034157.1"/>
</dbReference>
<keyword evidence="1" id="KW-1133">Transmembrane helix</keyword>
<evidence type="ECO:0000256" key="1">
    <source>
        <dbReference type="SAM" id="Phobius"/>
    </source>
</evidence>
<dbReference type="Proteomes" id="UP000095601">
    <property type="component" value="Unassembled WGS sequence"/>
</dbReference>
<feature type="transmembrane region" description="Helical" evidence="1">
    <location>
        <begin position="169"/>
        <end position="188"/>
    </location>
</feature>
<dbReference type="Pfam" id="PF13687">
    <property type="entry name" value="DUF4153"/>
    <property type="match status" value="1"/>
</dbReference>
<comment type="caution">
    <text evidence="2">The sequence shown here is derived from an EMBL/GenBank/DDBJ whole genome shotgun (WGS) entry which is preliminary data.</text>
</comment>
<dbReference type="KEGG" id="cnr:EB819_09345"/>
<name>A0A1E5UBH0_9FLAO</name>
<feature type="transmembrane region" description="Helical" evidence="1">
    <location>
        <begin position="54"/>
        <end position="87"/>
    </location>
</feature>
<accession>A0A1E5UBH0</accession>